<evidence type="ECO:0000256" key="7">
    <source>
        <dbReference type="SAM" id="Phobius"/>
    </source>
</evidence>
<feature type="transmembrane region" description="Helical" evidence="7">
    <location>
        <begin position="264"/>
        <end position="281"/>
    </location>
</feature>
<evidence type="ECO:0000256" key="2">
    <source>
        <dbReference type="ARBA" id="ARBA00022692"/>
    </source>
</evidence>
<dbReference type="GO" id="GO:0005524">
    <property type="term" value="F:ATP binding"/>
    <property type="evidence" value="ECO:0007669"/>
    <property type="project" value="InterPro"/>
</dbReference>
<sequence length="376" mass="40128">MAGQPTATHAAQGTYGVQGGSNWNQSTAAPGTQHHFRDGGVPPTGGVGATGAGVGAGAGVGPGGVEQRVANEALSQMEVDAARANKLENVNQQARLNDAHANLQAAQAEYENATAGAQPHTVPKYDFIRLIKLARPEARYLGLGVCFLLISSGITMSVPFSMGKIIDIVTNPGQTTFLNLSLPQLFVILSGVFCIGALANVCRVLIFRITGERIIQRLRNDLYKAILKQEMGFFDRERSGDLISRLTVDTSVVGKSLTQNISDGLRALATSTVGLSMMIWVSPHLTTIMMTIVPPVAFFAIYYGRYVKDLSKRTQTALGEITKVAEERVGNIRTVQAFAKEAAEATRYSLRVQDVFALAKKEAFASGFFFGGAGLS</sequence>
<comment type="subcellular location">
    <subcellularLocation>
        <location evidence="1">Membrane</location>
        <topology evidence="1">Multi-pass membrane protein</topology>
    </subcellularLocation>
</comment>
<keyword evidence="3 7" id="KW-1133">Transmembrane helix</keyword>
<name>A0A261XSN8_9FUNG</name>
<dbReference type="InterPro" id="IPR036640">
    <property type="entry name" value="ABC1_TM_sf"/>
</dbReference>
<comment type="caution">
    <text evidence="9">The sequence shown here is derived from an EMBL/GenBank/DDBJ whole genome shotgun (WGS) entry which is preliminary data.</text>
</comment>
<proteinExistence type="predicted"/>
<feature type="coiled-coil region" evidence="5">
    <location>
        <begin position="89"/>
        <end position="116"/>
    </location>
</feature>
<evidence type="ECO:0000256" key="6">
    <source>
        <dbReference type="SAM" id="MobiDB-lite"/>
    </source>
</evidence>
<feature type="transmembrane region" description="Helical" evidence="7">
    <location>
        <begin position="140"/>
        <end position="162"/>
    </location>
</feature>
<organism evidence="9 10">
    <name type="scientific">Bifiguratus adelaidae</name>
    <dbReference type="NCBI Taxonomy" id="1938954"/>
    <lineage>
        <taxon>Eukaryota</taxon>
        <taxon>Fungi</taxon>
        <taxon>Fungi incertae sedis</taxon>
        <taxon>Mucoromycota</taxon>
        <taxon>Mucoromycotina</taxon>
        <taxon>Endogonomycetes</taxon>
        <taxon>Endogonales</taxon>
        <taxon>Endogonales incertae sedis</taxon>
        <taxon>Bifiguratus</taxon>
    </lineage>
</organism>
<feature type="transmembrane region" description="Helical" evidence="7">
    <location>
        <begin position="182"/>
        <end position="206"/>
    </location>
</feature>
<dbReference type="EMBL" id="MVBO01000428">
    <property type="protein sequence ID" value="OZJ01380.1"/>
    <property type="molecule type" value="Genomic_DNA"/>
</dbReference>
<gene>
    <name evidence="9" type="ORF">BZG36_05702</name>
</gene>
<dbReference type="InterPro" id="IPR011527">
    <property type="entry name" value="ABC1_TM_dom"/>
</dbReference>
<dbReference type="GO" id="GO:0015421">
    <property type="term" value="F:ABC-type oligopeptide transporter activity"/>
    <property type="evidence" value="ECO:0007669"/>
    <property type="project" value="TreeGrafter"/>
</dbReference>
<reference evidence="9 10" key="1">
    <citation type="journal article" date="2017" name="Mycologia">
        <title>Bifiguratus adelaidae, gen. et sp. nov., a new member of Mucoromycotina in endophytic and soil-dwelling habitats.</title>
        <authorList>
            <person name="Torres-Cruz T.J."/>
            <person name="Billingsley Tobias T.L."/>
            <person name="Almatruk M."/>
            <person name="Hesse C."/>
            <person name="Kuske C.R."/>
            <person name="Desiro A."/>
            <person name="Benucci G.M."/>
            <person name="Bonito G."/>
            <person name="Stajich J.E."/>
            <person name="Dunlap C."/>
            <person name="Arnold A.E."/>
            <person name="Porras-Alfaro A."/>
        </authorList>
    </citation>
    <scope>NUCLEOTIDE SEQUENCE [LARGE SCALE GENOMIC DNA]</scope>
    <source>
        <strain evidence="9 10">AZ0501</strain>
    </source>
</reference>
<keyword evidence="5" id="KW-0175">Coiled coil</keyword>
<evidence type="ECO:0000259" key="8">
    <source>
        <dbReference type="PROSITE" id="PS50929"/>
    </source>
</evidence>
<evidence type="ECO:0000256" key="1">
    <source>
        <dbReference type="ARBA" id="ARBA00004141"/>
    </source>
</evidence>
<evidence type="ECO:0000256" key="5">
    <source>
        <dbReference type="SAM" id="Coils"/>
    </source>
</evidence>
<feature type="region of interest" description="Disordered" evidence="6">
    <location>
        <begin position="1"/>
        <end position="53"/>
    </location>
</feature>
<feature type="transmembrane region" description="Helical" evidence="7">
    <location>
        <begin position="287"/>
        <end position="304"/>
    </location>
</feature>
<evidence type="ECO:0000256" key="4">
    <source>
        <dbReference type="ARBA" id="ARBA00023136"/>
    </source>
</evidence>
<dbReference type="InterPro" id="IPR039421">
    <property type="entry name" value="Type_1_exporter"/>
</dbReference>
<accession>A0A261XSN8</accession>
<dbReference type="Proteomes" id="UP000242875">
    <property type="component" value="Unassembled WGS sequence"/>
</dbReference>
<protein>
    <recommendedName>
        <fullName evidence="8">ABC transmembrane type-1 domain-containing protein</fullName>
    </recommendedName>
</protein>
<dbReference type="GO" id="GO:0005743">
    <property type="term" value="C:mitochondrial inner membrane"/>
    <property type="evidence" value="ECO:0007669"/>
    <property type="project" value="TreeGrafter"/>
</dbReference>
<dbReference type="CDD" id="cd18573">
    <property type="entry name" value="ABC_6TM_ABCB10_like"/>
    <property type="match status" value="1"/>
</dbReference>
<dbReference type="OrthoDB" id="2414416at2759"/>
<keyword evidence="4 7" id="KW-0472">Membrane</keyword>
<evidence type="ECO:0000256" key="3">
    <source>
        <dbReference type="ARBA" id="ARBA00022989"/>
    </source>
</evidence>
<dbReference type="PANTHER" id="PTHR43394">
    <property type="entry name" value="ATP-DEPENDENT PERMEASE MDL1, MITOCHONDRIAL"/>
    <property type="match status" value="1"/>
</dbReference>
<feature type="compositionally biased region" description="Gly residues" evidence="6">
    <location>
        <begin position="42"/>
        <end position="53"/>
    </location>
</feature>
<feature type="non-terminal residue" evidence="9">
    <location>
        <position position="376"/>
    </location>
</feature>
<feature type="compositionally biased region" description="Polar residues" evidence="6">
    <location>
        <begin position="1"/>
        <end position="11"/>
    </location>
</feature>
<feature type="compositionally biased region" description="Polar residues" evidence="6">
    <location>
        <begin position="20"/>
        <end position="30"/>
    </location>
</feature>
<dbReference type="AlphaFoldDB" id="A0A261XSN8"/>
<dbReference type="PROSITE" id="PS50929">
    <property type="entry name" value="ABC_TM1F"/>
    <property type="match status" value="1"/>
</dbReference>
<feature type="domain" description="ABC transmembrane type-1" evidence="8">
    <location>
        <begin position="143"/>
        <end position="376"/>
    </location>
</feature>
<evidence type="ECO:0000313" key="10">
    <source>
        <dbReference type="Proteomes" id="UP000242875"/>
    </source>
</evidence>
<dbReference type="Gene3D" id="1.20.1560.10">
    <property type="entry name" value="ABC transporter type 1, transmembrane domain"/>
    <property type="match status" value="1"/>
</dbReference>
<dbReference type="Pfam" id="PF00664">
    <property type="entry name" value="ABC_membrane"/>
    <property type="match status" value="1"/>
</dbReference>
<dbReference type="GO" id="GO:0090374">
    <property type="term" value="P:oligopeptide export from mitochondrion"/>
    <property type="evidence" value="ECO:0007669"/>
    <property type="project" value="TreeGrafter"/>
</dbReference>
<evidence type="ECO:0000313" key="9">
    <source>
        <dbReference type="EMBL" id="OZJ01380.1"/>
    </source>
</evidence>
<keyword evidence="2 7" id="KW-0812">Transmembrane</keyword>
<dbReference type="SUPFAM" id="SSF90123">
    <property type="entry name" value="ABC transporter transmembrane region"/>
    <property type="match status" value="1"/>
</dbReference>
<dbReference type="PANTHER" id="PTHR43394:SF1">
    <property type="entry name" value="ATP-BINDING CASSETTE SUB-FAMILY B MEMBER 10, MITOCHONDRIAL"/>
    <property type="match status" value="1"/>
</dbReference>
<keyword evidence="10" id="KW-1185">Reference proteome</keyword>